<feature type="compositionally biased region" description="Basic and acidic residues" evidence="1">
    <location>
        <begin position="87"/>
        <end position="99"/>
    </location>
</feature>
<keyword evidence="2" id="KW-1133">Transmembrane helix</keyword>
<evidence type="ECO:0000256" key="2">
    <source>
        <dbReference type="SAM" id="Phobius"/>
    </source>
</evidence>
<evidence type="ECO:0000256" key="1">
    <source>
        <dbReference type="SAM" id="MobiDB-lite"/>
    </source>
</evidence>
<feature type="compositionally biased region" description="Basic and acidic residues" evidence="1">
    <location>
        <begin position="199"/>
        <end position="208"/>
    </location>
</feature>
<feature type="compositionally biased region" description="Basic residues" evidence="1">
    <location>
        <begin position="287"/>
        <end position="296"/>
    </location>
</feature>
<keyword evidence="2" id="KW-0812">Transmembrane</keyword>
<dbReference type="RefSeq" id="XP_052132681.1">
    <property type="nucleotide sequence ID" value="XM_052276721.1"/>
</dbReference>
<dbReference type="Proteomes" id="UP000504606">
    <property type="component" value="Unplaced"/>
</dbReference>
<feature type="region of interest" description="Disordered" evidence="1">
    <location>
        <begin position="287"/>
        <end position="315"/>
    </location>
</feature>
<organism evidence="3 4">
    <name type="scientific">Frankliniella occidentalis</name>
    <name type="common">Western flower thrips</name>
    <name type="synonym">Euthrips occidentalis</name>
    <dbReference type="NCBI Taxonomy" id="133901"/>
    <lineage>
        <taxon>Eukaryota</taxon>
        <taxon>Metazoa</taxon>
        <taxon>Ecdysozoa</taxon>
        <taxon>Arthropoda</taxon>
        <taxon>Hexapoda</taxon>
        <taxon>Insecta</taxon>
        <taxon>Pterygota</taxon>
        <taxon>Neoptera</taxon>
        <taxon>Paraneoptera</taxon>
        <taxon>Thysanoptera</taxon>
        <taxon>Terebrantia</taxon>
        <taxon>Thripoidea</taxon>
        <taxon>Thripidae</taxon>
        <taxon>Frankliniella</taxon>
    </lineage>
</organism>
<protein>
    <submittedName>
        <fullName evidence="4">Uncharacterized protein LOC127752111 isoform X1</fullName>
    </submittedName>
</protein>
<proteinExistence type="predicted"/>
<gene>
    <name evidence="4" type="primary">LOC127752111</name>
</gene>
<name>A0A9C6XB66_FRAOC</name>
<feature type="transmembrane region" description="Helical" evidence="2">
    <location>
        <begin position="30"/>
        <end position="48"/>
    </location>
</feature>
<dbReference type="GeneID" id="127752111"/>
<evidence type="ECO:0000313" key="4">
    <source>
        <dbReference type="RefSeq" id="XP_052132681.1"/>
    </source>
</evidence>
<reference evidence="4" key="1">
    <citation type="submission" date="2025-08" db="UniProtKB">
        <authorList>
            <consortium name="RefSeq"/>
        </authorList>
    </citation>
    <scope>IDENTIFICATION</scope>
    <source>
        <tissue evidence="4">Whole organism</tissue>
    </source>
</reference>
<sequence length="315" mass="34536">MVLPTAGAGAAVARRGAVASADLCLSTVVALAAVTAVVVVGSLVAFVRKSGGLGGGKRESASVDGSTKHTHYPAVDPVLTSDDSDEERSSSTRRSSERFCDSEVEVDQVSWVDSAGSQARRAWQRYLRDGRTDPALARRLLDGAYDALPPLPAGATASRRQRSRHRAAVRFFGLRSQRVRRHMARVARHQFRTPRSGPHRPEGDERASGHRRRKALPGDAGRARRVLQRVRELPGREAAAPHLQRHSPRPQARLRSRGDLHGRGLVGHGGPLRAPHRDVCCSRRRRVPPAVRRLRRGPNGEQLREELGDLQTHRP</sequence>
<feature type="compositionally biased region" description="Basic residues" evidence="1">
    <location>
        <begin position="243"/>
        <end position="255"/>
    </location>
</feature>
<keyword evidence="2" id="KW-0472">Membrane</keyword>
<dbReference type="AlphaFoldDB" id="A0A9C6XB66"/>
<dbReference type="KEGG" id="foc:127752111"/>
<feature type="region of interest" description="Disordered" evidence="1">
    <location>
        <begin position="53"/>
        <end position="99"/>
    </location>
</feature>
<feature type="region of interest" description="Disordered" evidence="1">
    <location>
        <begin position="189"/>
        <end position="271"/>
    </location>
</feature>
<keyword evidence="3" id="KW-1185">Reference proteome</keyword>
<evidence type="ECO:0000313" key="3">
    <source>
        <dbReference type="Proteomes" id="UP000504606"/>
    </source>
</evidence>
<accession>A0A9C6XB66</accession>